<keyword evidence="4" id="KW-1185">Reference proteome</keyword>
<dbReference type="EMBL" id="CP066167">
    <property type="protein sequence ID" value="QQD19628.1"/>
    <property type="molecule type" value="Genomic_DNA"/>
</dbReference>
<reference evidence="3 4" key="1">
    <citation type="submission" date="2020-12" db="EMBL/GenBank/DDBJ databases">
        <authorList>
            <person name="Shan Y."/>
        </authorList>
    </citation>
    <scope>NUCLEOTIDE SEQUENCE [LARGE SCALE GENOMIC DNA]</scope>
    <source>
        <strain evidence="4">csc3.9</strain>
    </source>
</reference>
<organism evidence="3 4">
    <name type="scientific">Spongiibacter nanhainus</name>
    <dbReference type="NCBI Taxonomy" id="2794344"/>
    <lineage>
        <taxon>Bacteria</taxon>
        <taxon>Pseudomonadati</taxon>
        <taxon>Pseudomonadota</taxon>
        <taxon>Gammaproteobacteria</taxon>
        <taxon>Cellvibrionales</taxon>
        <taxon>Spongiibacteraceae</taxon>
        <taxon>Spongiibacter</taxon>
    </lineage>
</organism>
<gene>
    <name evidence="3" type="ORF">I6N98_07215</name>
</gene>
<evidence type="ECO:0000313" key="3">
    <source>
        <dbReference type="EMBL" id="QQD19628.1"/>
    </source>
</evidence>
<evidence type="ECO:0000313" key="4">
    <source>
        <dbReference type="Proteomes" id="UP000596063"/>
    </source>
</evidence>
<dbReference type="RefSeq" id="WP_198571112.1">
    <property type="nucleotide sequence ID" value="NZ_CP066167.1"/>
</dbReference>
<name>A0A7T4URU5_9GAMM</name>
<dbReference type="Proteomes" id="UP000596063">
    <property type="component" value="Chromosome"/>
</dbReference>
<dbReference type="KEGG" id="snan:I6N98_07215"/>
<keyword evidence="1" id="KW-0175">Coiled coil</keyword>
<proteinExistence type="predicted"/>
<feature type="region of interest" description="Disordered" evidence="2">
    <location>
        <begin position="158"/>
        <end position="198"/>
    </location>
</feature>
<feature type="coiled-coil region" evidence="1">
    <location>
        <begin position="314"/>
        <end position="362"/>
    </location>
</feature>
<accession>A0A7T4URU5</accession>
<feature type="coiled-coil region" evidence="1">
    <location>
        <begin position="219"/>
        <end position="285"/>
    </location>
</feature>
<protein>
    <submittedName>
        <fullName evidence="3">Uncharacterized protein</fullName>
    </submittedName>
</protein>
<dbReference type="AlphaFoldDB" id="A0A7T4URU5"/>
<evidence type="ECO:0000256" key="1">
    <source>
        <dbReference type="SAM" id="Coils"/>
    </source>
</evidence>
<evidence type="ECO:0000256" key="2">
    <source>
        <dbReference type="SAM" id="MobiDB-lite"/>
    </source>
</evidence>
<sequence length="468" mass="53403">MQALTEAIMFFRDDRVVKEMFYTEFEAVLDDVVGIPDFSGEHLHACFIQISQRLKIVGAVFFTIQFDRTGRVGRGWNIPLRHLLDQASFGPDLGEGPARVACRSACPVSWYRDQLWDPVMQGDGTFDELSRAVQRNRLGIIADQGSQLGPKLGVSSFFSQQASPEPDVDGAVSEDTPARPIEPPVAAEPPAQQSTVAAPQSCFNRRYREKLTAMRGAERLRFATQAEHYQREIAELEDRHSEALAQRESVIAKLKARLTESAQKNDQLSAKLDKQSRWLEEKQREIEAHVHDAGDTRLESEIATLKDSYDEELQKQLKEQAGQYEESIAKREEEIYQRVMEVVELRSELGELRTQNRQLMLNSDKHLLDDMCQKGLSFVAYHPGIEHLVITRDELPEYLRDPIAFAAQRCRVDIELYQAWLLHYRLPICRYCDSDGEVCGQPVAKVKRPSLFRPGENDRCQQHMASLN</sequence>